<protein>
    <submittedName>
        <fullName evidence="2">Uncharacterized protein</fullName>
    </submittedName>
</protein>
<reference evidence="2" key="1">
    <citation type="submission" date="2022-11" db="UniProtKB">
        <authorList>
            <consortium name="WormBaseParasite"/>
        </authorList>
    </citation>
    <scope>IDENTIFICATION</scope>
</reference>
<dbReference type="WBParaSite" id="JU765_v2.g8561.t2">
    <property type="protein sequence ID" value="JU765_v2.g8561.t2"/>
    <property type="gene ID" value="JU765_v2.g8561"/>
</dbReference>
<dbReference type="Proteomes" id="UP000887576">
    <property type="component" value="Unplaced"/>
</dbReference>
<organism evidence="1 2">
    <name type="scientific">Panagrolaimus sp. JU765</name>
    <dbReference type="NCBI Taxonomy" id="591449"/>
    <lineage>
        <taxon>Eukaryota</taxon>
        <taxon>Metazoa</taxon>
        <taxon>Ecdysozoa</taxon>
        <taxon>Nematoda</taxon>
        <taxon>Chromadorea</taxon>
        <taxon>Rhabditida</taxon>
        <taxon>Tylenchina</taxon>
        <taxon>Panagrolaimomorpha</taxon>
        <taxon>Panagrolaimoidea</taxon>
        <taxon>Panagrolaimidae</taxon>
        <taxon>Panagrolaimus</taxon>
    </lineage>
</organism>
<accession>A0AC34RNU6</accession>
<evidence type="ECO:0000313" key="2">
    <source>
        <dbReference type="WBParaSite" id="JU765_v2.g8561.t2"/>
    </source>
</evidence>
<name>A0AC34RNU6_9BILA</name>
<evidence type="ECO:0000313" key="1">
    <source>
        <dbReference type="Proteomes" id="UP000887576"/>
    </source>
</evidence>
<proteinExistence type="predicted"/>
<sequence>MVKVDGKLEQTNWEAALFSFAKKLRQTPSSGIAVIGGGLSDAETLIAAKDLANRFNSDNVFSEEDFATGSGGSDLRSNYLFNDSIVGIEEADALLLVGTNPRYEAPVLNARIRKTFLHSDLEIGVIGSDVDLTYEYDYLGSSASELDNLLAGKGQFAEKLKSAKKPMIIVGVDAVKGPQGSALLGKVQQLADKLRNNNRSALLGKVQQLADKLRNNNKDAKVLNILHRTTGHVTALDLGYKPISKFEGIKKSVKLLFLVGADEHSFKRSDFDEDVFIVYQGHHGDNGAEIADVVLPGAAYTEKEATWVNTEGRAQKGYNAVSPPGDGRVDWKIIRAVSEVAGRTLPYDTLQEIRQRLVEIAPHFAHYGSVEPSSFFKQALQLADTGKATQSLEVKQKELAEFWMTNSVSRASPTMADCVRASRRHKESPHAEPLRLNAA</sequence>